<dbReference type="EMBL" id="CAAALY010043025">
    <property type="protein sequence ID" value="VEL19735.1"/>
    <property type="molecule type" value="Genomic_DNA"/>
</dbReference>
<sequence>MFCRSATCLPSLAGPSPSPVSTSEPDKRAPTRVPFPDSDLSPSGTIVDWVNRHVFCQAAIRRPVHVDCKSVSSHNDTQTGVRGYRASEILVVRVTEGFKVRDKIVCRLYLLLCAGRVLGHINGTYARIAWLM</sequence>
<reference evidence="2" key="1">
    <citation type="submission" date="2018-11" db="EMBL/GenBank/DDBJ databases">
        <authorList>
            <consortium name="Pathogen Informatics"/>
        </authorList>
    </citation>
    <scope>NUCLEOTIDE SEQUENCE</scope>
</reference>
<evidence type="ECO:0000313" key="2">
    <source>
        <dbReference type="EMBL" id="VEL19735.1"/>
    </source>
</evidence>
<comment type="caution">
    <text evidence="2">The sequence shown here is derived from an EMBL/GenBank/DDBJ whole genome shotgun (WGS) entry which is preliminary data.</text>
</comment>
<dbReference type="AlphaFoldDB" id="A0A3S4ZU02"/>
<feature type="region of interest" description="Disordered" evidence="1">
    <location>
        <begin position="12"/>
        <end position="39"/>
    </location>
</feature>
<dbReference type="Proteomes" id="UP000784294">
    <property type="component" value="Unassembled WGS sequence"/>
</dbReference>
<name>A0A3S4ZU02_9PLAT</name>
<protein>
    <submittedName>
        <fullName evidence="2">Uncharacterized protein</fullName>
    </submittedName>
</protein>
<gene>
    <name evidence="2" type="ORF">PXEA_LOCUS13175</name>
</gene>
<evidence type="ECO:0000256" key="1">
    <source>
        <dbReference type="SAM" id="MobiDB-lite"/>
    </source>
</evidence>
<organism evidence="2 3">
    <name type="scientific">Protopolystoma xenopodis</name>
    <dbReference type="NCBI Taxonomy" id="117903"/>
    <lineage>
        <taxon>Eukaryota</taxon>
        <taxon>Metazoa</taxon>
        <taxon>Spiralia</taxon>
        <taxon>Lophotrochozoa</taxon>
        <taxon>Platyhelminthes</taxon>
        <taxon>Monogenea</taxon>
        <taxon>Polyopisthocotylea</taxon>
        <taxon>Polystomatidea</taxon>
        <taxon>Polystomatidae</taxon>
        <taxon>Protopolystoma</taxon>
    </lineage>
</organism>
<accession>A0A3S4ZU02</accession>
<evidence type="ECO:0000313" key="3">
    <source>
        <dbReference type="Proteomes" id="UP000784294"/>
    </source>
</evidence>
<proteinExistence type="predicted"/>
<keyword evidence="3" id="KW-1185">Reference proteome</keyword>